<gene>
    <name evidence="2" type="ORF">N47_J04680</name>
</gene>
<dbReference type="InterPro" id="IPR011723">
    <property type="entry name" value="Znf/thioredoxin_put"/>
</dbReference>
<dbReference type="SUPFAM" id="SSF52172">
    <property type="entry name" value="CheY-like"/>
    <property type="match status" value="1"/>
</dbReference>
<dbReference type="Pfam" id="PF13717">
    <property type="entry name" value="Zn_ribbon_4"/>
    <property type="match status" value="1"/>
</dbReference>
<dbReference type="EMBL" id="FR695872">
    <property type="protein sequence ID" value="CBX29487.1"/>
    <property type="molecule type" value="Genomic_DNA"/>
</dbReference>
<proteinExistence type="predicted"/>
<reference evidence="2" key="1">
    <citation type="journal article" date="2011" name="Environ. Microbiol.">
        <title>Genomic insights into the metabolic potential of the polycyclic aromatic hydrocarbon degrading sulfate-reducing Deltaproteobacterium N47.</title>
        <authorList>
            <person name="Bergmann F."/>
            <person name="Selesi D."/>
            <person name="Weinmaier T."/>
            <person name="Tischler P."/>
            <person name="Rattei T."/>
            <person name="Meckenstock R.U."/>
        </authorList>
    </citation>
    <scope>NUCLEOTIDE SEQUENCE</scope>
</reference>
<dbReference type="AlphaFoldDB" id="E1YFZ3"/>
<name>E1YFZ3_9BACT</name>
<accession>E1YFZ3</accession>
<sequence>MDITCDKCNGKFRISDEKIPAELKSIACPKCKNKIPINTTVKDEDINFDQQDEPPALKSGKENLSFDEAVTSDSYDAADKPFDFIEEEGKTALICESDPEFIKIILETLNLMEFTMTVAKNGRDVIKKMRYHVYDTIVLNEKFDNANPDANPIMFNLERLPISTRRNIFVALLSDRFRTMDNMTAFQKSVNIIINSNNMKDFGKIFSRGLTDHEFFYKVFRDVMKKIGRV</sequence>
<evidence type="ECO:0000313" key="2">
    <source>
        <dbReference type="EMBL" id="CBX29487.1"/>
    </source>
</evidence>
<evidence type="ECO:0000259" key="1">
    <source>
        <dbReference type="Pfam" id="PF13717"/>
    </source>
</evidence>
<feature type="domain" description="Zinc finger/thioredoxin putative" evidence="1">
    <location>
        <begin position="1"/>
        <end position="35"/>
    </location>
</feature>
<dbReference type="NCBIfam" id="TIGR02098">
    <property type="entry name" value="MJ0042_CXXC"/>
    <property type="match status" value="1"/>
</dbReference>
<dbReference type="Gene3D" id="3.40.50.2300">
    <property type="match status" value="1"/>
</dbReference>
<dbReference type="InterPro" id="IPR011006">
    <property type="entry name" value="CheY-like_superfamily"/>
</dbReference>
<organism evidence="2">
    <name type="scientific">uncultured Desulfobacterium sp</name>
    <dbReference type="NCBI Taxonomy" id="201089"/>
    <lineage>
        <taxon>Bacteria</taxon>
        <taxon>Pseudomonadati</taxon>
        <taxon>Thermodesulfobacteriota</taxon>
        <taxon>Desulfobacteria</taxon>
        <taxon>Desulfobacterales</taxon>
        <taxon>Desulfobacteriaceae</taxon>
        <taxon>Desulfobacterium</taxon>
        <taxon>environmental samples</taxon>
    </lineage>
</organism>
<protein>
    <recommendedName>
        <fullName evidence="1">Zinc finger/thioredoxin putative domain-containing protein</fullName>
    </recommendedName>
</protein>